<feature type="transmembrane region" description="Helical" evidence="6">
    <location>
        <begin position="224"/>
        <end position="243"/>
    </location>
</feature>
<name>A0A085AFY8_9ENTR</name>
<dbReference type="InterPro" id="IPR004477">
    <property type="entry name" value="ComEC_N"/>
</dbReference>
<dbReference type="GO" id="GO:0030420">
    <property type="term" value="P:establishment of competence for transformation"/>
    <property type="evidence" value="ECO:0007669"/>
    <property type="project" value="InterPro"/>
</dbReference>
<feature type="domain" description="Metallo-beta-lactamase" evidence="7">
    <location>
        <begin position="508"/>
        <end position="689"/>
    </location>
</feature>
<dbReference type="AlphaFoldDB" id="A0A085AFY8"/>
<dbReference type="NCBIfam" id="TIGR00360">
    <property type="entry name" value="ComEC_N-term"/>
    <property type="match status" value="1"/>
</dbReference>
<organism evidence="8 9">
    <name type="scientific">Trabulsiella guamensis ATCC 49490</name>
    <dbReference type="NCBI Taxonomy" id="1005994"/>
    <lineage>
        <taxon>Bacteria</taxon>
        <taxon>Pseudomonadati</taxon>
        <taxon>Pseudomonadota</taxon>
        <taxon>Gammaproteobacteria</taxon>
        <taxon>Enterobacterales</taxon>
        <taxon>Enterobacteriaceae</taxon>
        <taxon>Trabulsiella</taxon>
    </lineage>
</organism>
<keyword evidence="2" id="KW-1003">Cell membrane</keyword>
<dbReference type="NCBIfam" id="TIGR00361">
    <property type="entry name" value="ComEC_Rec2"/>
    <property type="match status" value="1"/>
</dbReference>
<evidence type="ECO:0000256" key="3">
    <source>
        <dbReference type="ARBA" id="ARBA00022692"/>
    </source>
</evidence>
<keyword evidence="8" id="KW-0378">Hydrolase</keyword>
<dbReference type="InterPro" id="IPR036866">
    <property type="entry name" value="RibonucZ/Hydroxyglut_hydro"/>
</dbReference>
<dbReference type="Pfam" id="PF00753">
    <property type="entry name" value="Lactamase_B"/>
    <property type="match status" value="1"/>
</dbReference>
<keyword evidence="5 6" id="KW-0472">Membrane</keyword>
<dbReference type="SMART" id="SM00849">
    <property type="entry name" value="Lactamase_B"/>
    <property type="match status" value="1"/>
</dbReference>
<dbReference type="SUPFAM" id="SSF56281">
    <property type="entry name" value="Metallo-hydrolase/oxidoreductase"/>
    <property type="match status" value="1"/>
</dbReference>
<dbReference type="RefSeq" id="WP_038154688.1">
    <property type="nucleotide sequence ID" value="NZ_JMTB01000043.1"/>
</dbReference>
<dbReference type="Pfam" id="PF03772">
    <property type="entry name" value="Competence"/>
    <property type="match status" value="1"/>
</dbReference>
<proteinExistence type="predicted"/>
<dbReference type="GO" id="GO:0005886">
    <property type="term" value="C:plasma membrane"/>
    <property type="evidence" value="ECO:0007669"/>
    <property type="project" value="UniProtKB-SubCell"/>
</dbReference>
<evidence type="ECO:0000259" key="7">
    <source>
        <dbReference type="SMART" id="SM00849"/>
    </source>
</evidence>
<dbReference type="InterPro" id="IPR004797">
    <property type="entry name" value="Competence_ComEC/Rec2"/>
</dbReference>
<dbReference type="GO" id="GO:0016787">
    <property type="term" value="F:hydrolase activity"/>
    <property type="evidence" value="ECO:0007669"/>
    <property type="project" value="UniProtKB-KW"/>
</dbReference>
<dbReference type="Gene3D" id="3.60.15.10">
    <property type="entry name" value="Ribonuclease Z/Hydroxyacylglutathione hydrolase-like"/>
    <property type="match status" value="1"/>
</dbReference>
<protein>
    <submittedName>
        <fullName evidence="8">Metallo-beta-lactamase superfamily hydrolase</fullName>
        <ecNumber evidence="8">3.-.-.-</ecNumber>
    </submittedName>
</protein>
<sequence length="754" mass="84317">MRLPQVAWCVVSGILPLVVLPRLPDLLLIKGIVVLAVLLFFLRTTGVRPVALTLLFFCWGCLAAHQTLWPVNALTGKNQQADVILTATDGQTTHHGKIIRLNGKRQFPAIAVSFYGNYLPQPACPGQRWSMTIRMRPVHGQLNEGGFDSQRTALARHTAISGRFLSATALSASCSWRARYLASLTASLADLPWQPVILALGAGERLALPAEVKRLLQQTGTSHLMAISGLHIALVASLGWLLVRALQFFLPCRYINWRAPLLAGFGCALGYALFSGLQPPALRTIAALAILYGLRLRGRHWSPWSIWSCCIAAILFADPLAVLSQSLWLSAFAVATLIFWYQWVPFSAHMLPPWSRWMAGLLHLQLGLMLLLMPLQVALFHGISLSSIVANLVAVPVVTFAVVPLILVGMALHIIGPVVAETGIWFLADRVLALLFGFLARIPDGWLDLDARWLPVTLSPWPGLVMWKLRGWKSAPALCLTTIIVLTYPLWPHKKTDEWRVTMLDVGQGLAMVIDRHNKAILYDTGLAWPGGDSGQQLIIPWLRWHHLQPEGIILSHEHLDHRGGLDSLTRAWPHAWIRSPLGWGGHQSCFRGDRWQWEGLTFRVLWPLPGTQTQGNNRSCVVRVDDGKYSVLLTGDIELSAEFSMLSHYWQHLTSTLIQVPHHGSSTSSGMALLQRVSGQAALASASRYNAWRLPSEKIVKRYRQQGYQWFDTPHQGQLSVLFQRDNWQIRSLRDQILPRWYHQWFGVSRDNG</sequence>
<dbReference type="PANTHER" id="PTHR30619">
    <property type="entry name" value="DNA INTERNALIZATION/COMPETENCE PROTEIN COMEC/REC2"/>
    <property type="match status" value="1"/>
</dbReference>
<evidence type="ECO:0000313" key="8">
    <source>
        <dbReference type="EMBL" id="KFC09133.1"/>
    </source>
</evidence>
<dbReference type="eggNOG" id="COG0658">
    <property type="taxonomic scope" value="Bacteria"/>
</dbReference>
<feature type="transmembrane region" description="Helical" evidence="6">
    <location>
        <begin position="328"/>
        <end position="348"/>
    </location>
</feature>
<dbReference type="eggNOG" id="COG2333">
    <property type="taxonomic scope" value="Bacteria"/>
</dbReference>
<dbReference type="NCBIfam" id="NF008580">
    <property type="entry name" value="PRK11539.1"/>
    <property type="match status" value="1"/>
</dbReference>
<feature type="transmembrane region" description="Helical" evidence="6">
    <location>
        <begin position="304"/>
        <end position="322"/>
    </location>
</feature>
<evidence type="ECO:0000256" key="6">
    <source>
        <dbReference type="SAM" id="Phobius"/>
    </source>
</evidence>
<dbReference type="InterPro" id="IPR052159">
    <property type="entry name" value="Competence_DNA_uptake"/>
</dbReference>
<keyword evidence="4 6" id="KW-1133">Transmembrane helix</keyword>
<evidence type="ECO:0000256" key="4">
    <source>
        <dbReference type="ARBA" id="ARBA00022989"/>
    </source>
</evidence>
<dbReference type="InterPro" id="IPR001279">
    <property type="entry name" value="Metallo-B-lactamas"/>
</dbReference>
<dbReference type="PANTHER" id="PTHR30619:SF1">
    <property type="entry name" value="RECOMBINATION PROTEIN 2"/>
    <property type="match status" value="1"/>
</dbReference>
<feature type="transmembrane region" description="Helical" evidence="6">
    <location>
        <begin position="389"/>
        <end position="412"/>
    </location>
</feature>
<dbReference type="InterPro" id="IPR035681">
    <property type="entry name" value="ComA-like_MBL"/>
</dbReference>
<accession>A0A085AFY8</accession>
<keyword evidence="9" id="KW-1185">Reference proteome</keyword>
<dbReference type="EMBL" id="JMTB01000043">
    <property type="protein sequence ID" value="KFC09133.1"/>
    <property type="molecule type" value="Genomic_DNA"/>
</dbReference>
<dbReference type="EC" id="3.-.-.-" evidence="8"/>
<keyword evidence="3 6" id="KW-0812">Transmembrane</keyword>
<comment type="caution">
    <text evidence="8">The sequence shown here is derived from an EMBL/GenBank/DDBJ whole genome shotgun (WGS) entry which is preliminary data.</text>
</comment>
<evidence type="ECO:0000256" key="5">
    <source>
        <dbReference type="ARBA" id="ARBA00023136"/>
    </source>
</evidence>
<reference evidence="9" key="1">
    <citation type="submission" date="2014-05" db="EMBL/GenBank/DDBJ databases">
        <title>ATOL: Assembling a taxonomically balanced genome-scale reconstruction of the evolutionary history of the Enterobacteriaceae.</title>
        <authorList>
            <person name="Plunkett G. III"/>
            <person name="Neeno-Eckwall E.C."/>
            <person name="Glasner J.D."/>
            <person name="Perna N.T."/>
        </authorList>
    </citation>
    <scope>NUCLEOTIDE SEQUENCE [LARGE SCALE GENOMIC DNA]</scope>
    <source>
        <strain evidence="9">ATCC 49490</strain>
    </source>
</reference>
<dbReference type="Proteomes" id="UP000028630">
    <property type="component" value="Unassembled WGS sequence"/>
</dbReference>
<feature type="transmembrane region" description="Helical" evidence="6">
    <location>
        <begin position="255"/>
        <end position="274"/>
    </location>
</feature>
<gene>
    <name evidence="8" type="ORF">GTGU_01072</name>
</gene>
<evidence type="ECO:0000313" key="9">
    <source>
        <dbReference type="Proteomes" id="UP000028630"/>
    </source>
</evidence>
<dbReference type="CDD" id="cd07731">
    <property type="entry name" value="ComA-like_MBL-fold"/>
    <property type="match status" value="1"/>
</dbReference>
<evidence type="ECO:0000256" key="1">
    <source>
        <dbReference type="ARBA" id="ARBA00004651"/>
    </source>
</evidence>
<feature type="transmembrane region" description="Helical" evidence="6">
    <location>
        <begin position="49"/>
        <end position="69"/>
    </location>
</feature>
<dbReference type="OrthoDB" id="9761531at2"/>
<feature type="transmembrane region" description="Helical" evidence="6">
    <location>
        <begin position="26"/>
        <end position="42"/>
    </location>
</feature>
<feature type="transmembrane region" description="Helical" evidence="6">
    <location>
        <begin position="360"/>
        <end position="383"/>
    </location>
</feature>
<evidence type="ECO:0000256" key="2">
    <source>
        <dbReference type="ARBA" id="ARBA00022475"/>
    </source>
</evidence>
<comment type="subcellular location">
    <subcellularLocation>
        <location evidence="1">Cell membrane</location>
        <topology evidence="1">Multi-pass membrane protein</topology>
    </subcellularLocation>
</comment>